<dbReference type="EMBL" id="CP041186">
    <property type="protein sequence ID" value="QDG52064.1"/>
    <property type="molecule type" value="Genomic_DNA"/>
</dbReference>
<dbReference type="EC" id="2.1.1.72" evidence="1"/>
<reference evidence="8 9" key="1">
    <citation type="submission" date="2019-06" db="EMBL/GenBank/DDBJ databases">
        <title>Persicimonas caeni gen. nov., sp. nov., a predatory bacterium isolated from solar saltern.</title>
        <authorList>
            <person name="Wang S."/>
        </authorList>
    </citation>
    <scope>NUCLEOTIDE SEQUENCE [LARGE SCALE GENOMIC DNA]</scope>
    <source>
        <strain evidence="8 9">YN101</strain>
    </source>
</reference>
<keyword evidence="9" id="KW-1185">Reference proteome</keyword>
<evidence type="ECO:0000256" key="5">
    <source>
        <dbReference type="ARBA" id="ARBA00047942"/>
    </source>
</evidence>
<feature type="coiled-coil region" evidence="6">
    <location>
        <begin position="1265"/>
        <end position="1292"/>
    </location>
</feature>
<dbReference type="GO" id="GO:0006304">
    <property type="term" value="P:DNA modification"/>
    <property type="evidence" value="ECO:0007669"/>
    <property type="project" value="InterPro"/>
</dbReference>
<evidence type="ECO:0000256" key="4">
    <source>
        <dbReference type="ARBA" id="ARBA00022691"/>
    </source>
</evidence>
<keyword evidence="4" id="KW-0949">S-adenosyl-L-methionine</keyword>
<dbReference type="RefSeq" id="WP_141198541.1">
    <property type="nucleotide sequence ID" value="NZ_CP041186.1"/>
</dbReference>
<name>A0A4Y6PUN8_PERCE</name>
<feature type="coiled-coil region" evidence="6">
    <location>
        <begin position="945"/>
        <end position="972"/>
    </location>
</feature>
<evidence type="ECO:0000256" key="3">
    <source>
        <dbReference type="ARBA" id="ARBA00022679"/>
    </source>
</evidence>
<dbReference type="GO" id="GO:0003676">
    <property type="term" value="F:nucleic acid binding"/>
    <property type="evidence" value="ECO:0007669"/>
    <property type="project" value="InterPro"/>
</dbReference>
<dbReference type="Gene3D" id="3.40.50.150">
    <property type="entry name" value="Vaccinia Virus protein VP39"/>
    <property type="match status" value="1"/>
</dbReference>
<dbReference type="InterPro" id="IPR002052">
    <property type="entry name" value="DNA_methylase_N6_adenine_CS"/>
</dbReference>
<dbReference type="InterPro" id="IPR047939">
    <property type="entry name" value="BREX_1_PglX"/>
</dbReference>
<evidence type="ECO:0000313" key="8">
    <source>
        <dbReference type="EMBL" id="QDG52064.1"/>
    </source>
</evidence>
<proteinExistence type="predicted"/>
<keyword evidence="6" id="KW-0175">Coiled coil</keyword>
<keyword evidence="3 8" id="KW-0808">Transferase</keyword>
<dbReference type="InterPro" id="IPR011639">
    <property type="entry name" value="MethylTrfase_TaqI-like_dom"/>
</dbReference>
<feature type="domain" description="Type II methyltransferase M.TaqI-like" evidence="7">
    <location>
        <begin position="366"/>
        <end position="594"/>
    </location>
</feature>
<keyword evidence="2 8" id="KW-0489">Methyltransferase</keyword>
<dbReference type="SUPFAM" id="SSF53335">
    <property type="entry name" value="S-adenosyl-L-methionine-dependent methyltransferases"/>
    <property type="match status" value="1"/>
</dbReference>
<evidence type="ECO:0000256" key="2">
    <source>
        <dbReference type="ARBA" id="ARBA00022603"/>
    </source>
</evidence>
<dbReference type="GO" id="GO:0032259">
    <property type="term" value="P:methylation"/>
    <property type="evidence" value="ECO:0007669"/>
    <property type="project" value="UniProtKB-KW"/>
</dbReference>
<evidence type="ECO:0000256" key="6">
    <source>
        <dbReference type="SAM" id="Coils"/>
    </source>
</evidence>
<dbReference type="OrthoDB" id="9806213at2"/>
<sequence>MNKPVDPIVKSQLDRPERQRLERKVCEMREKAENDIGFRIRDYYGIEDVDTTPEYLSTEEQETRDKLIEAVHREQGKKRDWEKAVDLFIKGCAYTLINRLAAFRCMEVRGFLERAVTRFRDDGKTPAADPVIRKHFLDDKEGVAEAFRDACRQMTDEIEIVFDPTSAYSVLDVDLDDALFDTYEAVCRLLDEVDDQTWRADDVLGWVYEYYNLQDLPRVQEKAKSSGGLDPEDVPAANQFYTPHWVVRMLTDNSLGKLYLEHRGEFQETIQRQAELYQPEQRKSRENSPEAAPTVAELCAYLVPSDKEGQATDTLWKGGPEELKVIDPACGSGHFLLYAFDVLERIWWKERPNLDRSRIPSKILRHNLFGVDLDMRACQLAAFNLYLKARTRAEQEGGAFTMPPVGIVCADVHLASLEGADEVFAEVADGNDAVREVLHGILDAFEATEGLGSLLDVKGTLSKSFFEKEKDLPLFSRNRDVHDILEALHNEIGRHRGDESFQARDLKSFLHLLVVLSHDYDVALMNPPYGARSRIPAEVKKYIEKHYDYTPEFYINFFEVCERLTKENGRVGMLVPRSFLFKRTFEEFREDFFQGRGAFDFLAEYGLGVLDNATVRTVGTVVRTGLSADVDTVGEFFRLADLETTEKEGAFLAAAFGEPTDDEVVRKYSRPLSEFKMIPGAPVSYWVPKRLRRLFESDVVLDAENARLNKVSLGAVKQGLATGDDGRFLRHFWEVPGDESWVPIAKGGEDTAVLPRVTLSAQWAHDGSEIKRYPGSRAQNTQYYFKFGVTYNRVKSDGRRFSLLYQGSIFGDKGPVVIPSSATTVDELLPIVSYLNSRLVTYFVLSQTPERMWEIGEVSRLPWKPELGVLPELRELARELTAIVVAQRGESMTSPHYRGPALLPMTSSDKRRLSLYRHPHRRLSEHLPERKQEPFGPEMSLSQRAIAVEKARRQLEQEAQEIEGRINEVIFQHFEIDEQERHEVFAEIALRTNEDPREQVNQAPDAVTEPPEDYRELIQRMLLHLVLEVIEEDEDGVVPLLQESDDEESALLSRLQGKFQEVFGEHAHDRLEEIDQILGRKSSSKEAYPNIQHWLERDLFDFHISTFENAPIIWKVTTERLVADPKAEGFACLVGYHQLDHNLFSTIRNRYIEKREKALREKLTAARQRLTDAGLSAKERNRWEIEQVRCESALRQIQAFRDTTADLKRSRPRDWNEENRQLAENLAGLVAEFRQRTAERLETLDAVHQQMPEKQFVDHFSPKFMESVNGNREEWLDALEDLEEACRAYAASNDQPVRAHLYDLFVYFDKLAGSTHYASNGILFMNYYFEKGKNYLKAAGQLETGLQPHERLLGELARETGRDVELGEQIRKACKKLSKELPSDWKTRALEEVMVAGWNPVKKHGVAINIQPLAEAKIVPKSVDENVI</sequence>
<protein>
    <recommendedName>
        <fullName evidence="1">site-specific DNA-methyltransferase (adenine-specific)</fullName>
        <ecNumber evidence="1">2.1.1.72</ecNumber>
    </recommendedName>
</protein>
<accession>A0A4Y6PUN8</accession>
<dbReference type="InterPro" id="IPR029063">
    <property type="entry name" value="SAM-dependent_MTases_sf"/>
</dbReference>
<dbReference type="NCBIfam" id="NF033452">
    <property type="entry name" value="BREX_1_MTaseX"/>
    <property type="match status" value="1"/>
</dbReference>
<accession>A0A5B8Y5R2</accession>
<dbReference type="PANTHER" id="PTHR33841:SF1">
    <property type="entry name" value="DNA METHYLTRANSFERASE A"/>
    <property type="match status" value="1"/>
</dbReference>
<gene>
    <name evidence="8" type="primary">pglX</name>
    <name evidence="8" type="ORF">FIV42_15330</name>
</gene>
<dbReference type="InterPro" id="IPR050953">
    <property type="entry name" value="N4_N6_ade-DNA_methylase"/>
</dbReference>
<comment type="catalytic activity">
    <reaction evidence="5">
        <text>a 2'-deoxyadenosine in DNA + S-adenosyl-L-methionine = an N(6)-methyl-2'-deoxyadenosine in DNA + S-adenosyl-L-homocysteine + H(+)</text>
        <dbReference type="Rhea" id="RHEA:15197"/>
        <dbReference type="Rhea" id="RHEA-COMP:12418"/>
        <dbReference type="Rhea" id="RHEA-COMP:12419"/>
        <dbReference type="ChEBI" id="CHEBI:15378"/>
        <dbReference type="ChEBI" id="CHEBI:57856"/>
        <dbReference type="ChEBI" id="CHEBI:59789"/>
        <dbReference type="ChEBI" id="CHEBI:90615"/>
        <dbReference type="ChEBI" id="CHEBI:90616"/>
        <dbReference type="EC" id="2.1.1.72"/>
    </reaction>
</comment>
<dbReference type="PROSITE" id="PS00092">
    <property type="entry name" value="N6_MTASE"/>
    <property type="match status" value="1"/>
</dbReference>
<dbReference type="GO" id="GO:0009007">
    <property type="term" value="F:site-specific DNA-methyltransferase (adenine-specific) activity"/>
    <property type="evidence" value="ECO:0007669"/>
    <property type="project" value="UniProtKB-EC"/>
</dbReference>
<dbReference type="PANTHER" id="PTHR33841">
    <property type="entry name" value="DNA METHYLTRANSFERASE YEEA-RELATED"/>
    <property type="match status" value="1"/>
</dbReference>
<dbReference type="Pfam" id="PF07669">
    <property type="entry name" value="Eco57I"/>
    <property type="match status" value="1"/>
</dbReference>
<evidence type="ECO:0000256" key="1">
    <source>
        <dbReference type="ARBA" id="ARBA00011900"/>
    </source>
</evidence>
<dbReference type="NCBIfam" id="NF033454">
    <property type="entry name" value="BREX_5_MTaseX"/>
    <property type="match status" value="1"/>
</dbReference>
<evidence type="ECO:0000259" key="7">
    <source>
        <dbReference type="Pfam" id="PF07669"/>
    </source>
</evidence>
<dbReference type="Proteomes" id="UP000315995">
    <property type="component" value="Chromosome"/>
</dbReference>
<organism evidence="8 9">
    <name type="scientific">Persicimonas caeni</name>
    <dbReference type="NCBI Taxonomy" id="2292766"/>
    <lineage>
        <taxon>Bacteria</taxon>
        <taxon>Deltaproteobacteria</taxon>
        <taxon>Bradymonadales</taxon>
        <taxon>Bradymonadaceae</taxon>
        <taxon>Persicimonas</taxon>
    </lineage>
</organism>
<evidence type="ECO:0000313" key="9">
    <source>
        <dbReference type="Proteomes" id="UP000315995"/>
    </source>
</evidence>
<dbReference type="PRINTS" id="PR00507">
    <property type="entry name" value="N12N6MTFRASE"/>
</dbReference>